<proteinExistence type="predicted"/>
<dbReference type="NCBIfam" id="TIGR00254">
    <property type="entry name" value="GGDEF"/>
    <property type="match status" value="1"/>
</dbReference>
<keyword evidence="3" id="KW-0472">Membrane</keyword>
<dbReference type="OrthoDB" id="9813903at2"/>
<dbReference type="HOGENOM" id="CLU_000445_11_1_4"/>
<dbReference type="Proteomes" id="UP000002482">
    <property type="component" value="Chromosome"/>
</dbReference>
<feature type="transmembrane region" description="Helical" evidence="3">
    <location>
        <begin position="101"/>
        <end position="121"/>
    </location>
</feature>
<name>F0QCP9_PARA1</name>
<dbReference type="GO" id="GO:0043709">
    <property type="term" value="P:cell adhesion involved in single-species biofilm formation"/>
    <property type="evidence" value="ECO:0007669"/>
    <property type="project" value="TreeGrafter"/>
</dbReference>
<feature type="transmembrane region" description="Helical" evidence="3">
    <location>
        <begin position="127"/>
        <end position="144"/>
    </location>
</feature>
<evidence type="ECO:0000256" key="2">
    <source>
        <dbReference type="ARBA" id="ARBA00034247"/>
    </source>
</evidence>
<dbReference type="InterPro" id="IPR050469">
    <property type="entry name" value="Diguanylate_Cyclase"/>
</dbReference>
<keyword evidence="6" id="KW-1185">Reference proteome</keyword>
<reference evidence="5" key="1">
    <citation type="submission" date="2011-02" db="EMBL/GenBank/DDBJ databases">
        <title>Complete sequence of Acidovorax avenae subsp. avenae ATCC 19860.</title>
        <authorList>
            <consortium name="US DOE Joint Genome Institute"/>
            <person name="Lucas S."/>
            <person name="Copeland A."/>
            <person name="Lapidus A."/>
            <person name="Cheng J.-F."/>
            <person name="Goodwin L."/>
            <person name="Pitluck S."/>
            <person name="Chertkov O."/>
            <person name="Held B."/>
            <person name="Detter J.C."/>
            <person name="Han C."/>
            <person name="Tapia R."/>
            <person name="Land M."/>
            <person name="Hauser L."/>
            <person name="Kyrpides N."/>
            <person name="Ivanova N."/>
            <person name="Ovchinnikova G."/>
            <person name="Pagani I."/>
            <person name="Gordon S."/>
            <person name="Woyke T."/>
        </authorList>
    </citation>
    <scope>NUCLEOTIDE SEQUENCE</scope>
    <source>
        <strain evidence="5">ATCC 19860</strain>
    </source>
</reference>
<dbReference type="AlphaFoldDB" id="F0QCP9"/>
<feature type="transmembrane region" description="Helical" evidence="3">
    <location>
        <begin position="180"/>
        <end position="202"/>
    </location>
</feature>
<dbReference type="PANTHER" id="PTHR45138:SF9">
    <property type="entry name" value="DIGUANYLATE CYCLASE DGCM-RELATED"/>
    <property type="match status" value="1"/>
</dbReference>
<dbReference type="EMBL" id="CP002521">
    <property type="protein sequence ID" value="ADX48638.1"/>
    <property type="molecule type" value="Genomic_DNA"/>
</dbReference>
<gene>
    <name evidence="5" type="ordered locus">Acav_4760</name>
</gene>
<feature type="domain" description="GGDEF" evidence="4">
    <location>
        <begin position="255"/>
        <end position="395"/>
    </location>
</feature>
<organism evidence="5 6">
    <name type="scientific">Paracidovorax avenae (strain ATCC 19860 / DSM 7227 / CCUG 15838 / JCM 20985 / LMG 2117 / NCPPB 1011)</name>
    <name type="common">Acidovorax avenae</name>
    <dbReference type="NCBI Taxonomy" id="643561"/>
    <lineage>
        <taxon>Bacteria</taxon>
        <taxon>Pseudomonadati</taxon>
        <taxon>Pseudomonadota</taxon>
        <taxon>Betaproteobacteria</taxon>
        <taxon>Burkholderiales</taxon>
        <taxon>Comamonadaceae</taxon>
        <taxon>Paracidovorax</taxon>
    </lineage>
</organism>
<feature type="transmembrane region" description="Helical" evidence="3">
    <location>
        <begin position="71"/>
        <end position="89"/>
    </location>
</feature>
<dbReference type="InterPro" id="IPR029787">
    <property type="entry name" value="Nucleotide_cyclase"/>
</dbReference>
<keyword evidence="3" id="KW-0812">Transmembrane</keyword>
<feature type="transmembrane region" description="Helical" evidence="3">
    <location>
        <begin position="40"/>
        <end position="65"/>
    </location>
</feature>
<dbReference type="GeneID" id="34237185"/>
<dbReference type="GO" id="GO:0005886">
    <property type="term" value="C:plasma membrane"/>
    <property type="evidence" value="ECO:0007669"/>
    <property type="project" value="TreeGrafter"/>
</dbReference>
<keyword evidence="3" id="KW-1133">Transmembrane helix</keyword>
<comment type="catalytic activity">
    <reaction evidence="2">
        <text>2 GTP = 3',3'-c-di-GMP + 2 diphosphate</text>
        <dbReference type="Rhea" id="RHEA:24898"/>
        <dbReference type="ChEBI" id="CHEBI:33019"/>
        <dbReference type="ChEBI" id="CHEBI:37565"/>
        <dbReference type="ChEBI" id="CHEBI:58805"/>
        <dbReference type="EC" id="2.7.7.65"/>
    </reaction>
</comment>
<evidence type="ECO:0000256" key="1">
    <source>
        <dbReference type="ARBA" id="ARBA00012528"/>
    </source>
</evidence>
<dbReference type="EC" id="2.7.7.65" evidence="1"/>
<dbReference type="FunFam" id="3.30.70.270:FF:000001">
    <property type="entry name" value="Diguanylate cyclase domain protein"/>
    <property type="match status" value="1"/>
</dbReference>
<evidence type="ECO:0000256" key="3">
    <source>
        <dbReference type="SAM" id="Phobius"/>
    </source>
</evidence>
<sequence>MSEPPLSQVPARPPYPGGAPLGSRLLDALLTTEPRQRIRLAMAGLAALLMACCITAMHIAVGAGLAQPGPVRIWTALSAGGLLVVYALIRSGISQRWSDPSLTLPQIVYAIACNAAAYAIGGQARGIALPILAVILMFGMFGLSTRQMFGVMLYAMAAFGLATVSVELRDEPGHSSGLSVAYGIMTAVVLLGSTFLTTRLQATREDLRRQKHDLARALEHIRELATHDELTGLLNRRHMLELMRLEQRRVSRSDFPLVIALLDVDHFKAVNDTHGHAAGDRVLQAFAQAVRRCVRDGDVISRWGGEEFVLMLCNTPPEAARALLERVREAVAALSVPADRGDGAGASAGHLRITVSIGFALHRPRHPIEETLERADRALYAAKLGGRNRTVEEALDPDTMEACKIRP</sequence>
<dbReference type="InterPro" id="IPR043128">
    <property type="entry name" value="Rev_trsase/Diguanyl_cyclase"/>
</dbReference>
<protein>
    <recommendedName>
        <fullName evidence="1">diguanylate cyclase</fullName>
        <ecNumber evidence="1">2.7.7.65</ecNumber>
    </recommendedName>
</protein>
<evidence type="ECO:0000313" key="6">
    <source>
        <dbReference type="Proteomes" id="UP000002482"/>
    </source>
</evidence>
<feature type="transmembrane region" description="Helical" evidence="3">
    <location>
        <begin position="151"/>
        <end position="168"/>
    </location>
</feature>
<evidence type="ECO:0000259" key="4">
    <source>
        <dbReference type="PROSITE" id="PS50887"/>
    </source>
</evidence>
<dbReference type="CDD" id="cd01949">
    <property type="entry name" value="GGDEF"/>
    <property type="match status" value="1"/>
</dbReference>
<dbReference type="GO" id="GO:0052621">
    <property type="term" value="F:diguanylate cyclase activity"/>
    <property type="evidence" value="ECO:0007669"/>
    <property type="project" value="UniProtKB-EC"/>
</dbReference>
<dbReference type="SMART" id="SM00267">
    <property type="entry name" value="GGDEF"/>
    <property type="match status" value="1"/>
</dbReference>
<dbReference type="InterPro" id="IPR000160">
    <property type="entry name" value="GGDEF_dom"/>
</dbReference>
<dbReference type="GO" id="GO:1902201">
    <property type="term" value="P:negative regulation of bacterial-type flagellum-dependent cell motility"/>
    <property type="evidence" value="ECO:0007669"/>
    <property type="project" value="TreeGrafter"/>
</dbReference>
<dbReference type="PROSITE" id="PS50887">
    <property type="entry name" value="GGDEF"/>
    <property type="match status" value="1"/>
</dbReference>
<dbReference type="RefSeq" id="WP_013597099.1">
    <property type="nucleotide sequence ID" value="NC_015138.1"/>
</dbReference>
<dbReference type="KEGG" id="aaa:Acav_4760"/>
<accession>F0QCP9</accession>
<dbReference type="PANTHER" id="PTHR45138">
    <property type="entry name" value="REGULATORY COMPONENTS OF SENSORY TRANSDUCTION SYSTEM"/>
    <property type="match status" value="1"/>
</dbReference>
<dbReference type="SUPFAM" id="SSF55073">
    <property type="entry name" value="Nucleotide cyclase"/>
    <property type="match status" value="1"/>
</dbReference>
<dbReference type="Pfam" id="PF00990">
    <property type="entry name" value="GGDEF"/>
    <property type="match status" value="1"/>
</dbReference>
<evidence type="ECO:0000313" key="5">
    <source>
        <dbReference type="EMBL" id="ADX48638.1"/>
    </source>
</evidence>
<dbReference type="Gene3D" id="3.30.70.270">
    <property type="match status" value="1"/>
</dbReference>